<evidence type="ECO:0000313" key="2">
    <source>
        <dbReference type="Proteomes" id="UP000800039"/>
    </source>
</evidence>
<dbReference type="RefSeq" id="XP_040789855.1">
    <property type="nucleotide sequence ID" value="XM_040932804.1"/>
</dbReference>
<accession>A0A9P4GKG6</accession>
<dbReference type="EMBL" id="ML976615">
    <property type="protein sequence ID" value="KAF1847292.1"/>
    <property type="molecule type" value="Genomic_DNA"/>
</dbReference>
<evidence type="ECO:0000313" key="1">
    <source>
        <dbReference type="EMBL" id="KAF1847292.1"/>
    </source>
</evidence>
<keyword evidence="2" id="KW-1185">Reference proteome</keyword>
<dbReference type="GeneID" id="63850055"/>
<comment type="caution">
    <text evidence="1">The sequence shown here is derived from an EMBL/GenBank/DDBJ whole genome shotgun (WGS) entry which is preliminary data.</text>
</comment>
<proteinExistence type="predicted"/>
<gene>
    <name evidence="1" type="ORF">K460DRAFT_363387</name>
</gene>
<reference evidence="1" key="1">
    <citation type="submission" date="2020-01" db="EMBL/GenBank/DDBJ databases">
        <authorList>
            <consortium name="DOE Joint Genome Institute"/>
            <person name="Haridas S."/>
            <person name="Albert R."/>
            <person name="Binder M."/>
            <person name="Bloem J."/>
            <person name="Labutti K."/>
            <person name="Salamov A."/>
            <person name="Andreopoulos B."/>
            <person name="Baker S.E."/>
            <person name="Barry K."/>
            <person name="Bills G."/>
            <person name="Bluhm B.H."/>
            <person name="Cannon C."/>
            <person name="Castanera R."/>
            <person name="Culley D.E."/>
            <person name="Daum C."/>
            <person name="Ezra D."/>
            <person name="Gonzalez J.B."/>
            <person name="Henrissat B."/>
            <person name="Kuo A."/>
            <person name="Liang C."/>
            <person name="Lipzen A."/>
            <person name="Lutzoni F."/>
            <person name="Magnuson J."/>
            <person name="Mondo S."/>
            <person name="Nolan M."/>
            <person name="Ohm R."/>
            <person name="Pangilinan J."/>
            <person name="Park H.-J."/>
            <person name="Ramirez L."/>
            <person name="Alfaro M."/>
            <person name="Sun H."/>
            <person name="Tritt A."/>
            <person name="Yoshinaga Y."/>
            <person name="Zwiers L.-H."/>
            <person name="Turgeon B.G."/>
            <person name="Goodwin S.B."/>
            <person name="Spatafora J.W."/>
            <person name="Crous P.W."/>
            <person name="Grigoriev I.V."/>
        </authorList>
    </citation>
    <scope>NUCLEOTIDE SEQUENCE</scope>
    <source>
        <strain evidence="1">CBS 394.84</strain>
    </source>
</reference>
<organism evidence="1 2">
    <name type="scientific">Cucurbitaria berberidis CBS 394.84</name>
    <dbReference type="NCBI Taxonomy" id="1168544"/>
    <lineage>
        <taxon>Eukaryota</taxon>
        <taxon>Fungi</taxon>
        <taxon>Dikarya</taxon>
        <taxon>Ascomycota</taxon>
        <taxon>Pezizomycotina</taxon>
        <taxon>Dothideomycetes</taxon>
        <taxon>Pleosporomycetidae</taxon>
        <taxon>Pleosporales</taxon>
        <taxon>Pleosporineae</taxon>
        <taxon>Cucurbitariaceae</taxon>
        <taxon>Cucurbitaria</taxon>
    </lineage>
</organism>
<name>A0A9P4GKG6_9PLEO</name>
<protein>
    <submittedName>
        <fullName evidence="1">Uncharacterized protein</fullName>
    </submittedName>
</protein>
<dbReference type="AlphaFoldDB" id="A0A9P4GKG6"/>
<sequence>MDHLLISDDTQCDDYGSYQEKKPHTSVKDYYDGCSECIAIMRYSRNVGHEG</sequence>
<dbReference type="Proteomes" id="UP000800039">
    <property type="component" value="Unassembled WGS sequence"/>
</dbReference>